<keyword evidence="8" id="KW-0472">Membrane</keyword>
<dbReference type="Proteomes" id="UP001464387">
    <property type="component" value="Unassembled WGS sequence"/>
</dbReference>
<evidence type="ECO:0000256" key="8">
    <source>
        <dbReference type="ARBA" id="ARBA00023136"/>
    </source>
</evidence>
<dbReference type="Gene3D" id="2.30.330.10">
    <property type="entry name" value="SpoA-like"/>
    <property type="match status" value="1"/>
</dbReference>
<organism evidence="12 13">
    <name type="scientific">Mesorhizobium opportunistum</name>
    <dbReference type="NCBI Taxonomy" id="593909"/>
    <lineage>
        <taxon>Bacteria</taxon>
        <taxon>Pseudomonadati</taxon>
        <taxon>Pseudomonadota</taxon>
        <taxon>Alphaproteobacteria</taxon>
        <taxon>Hyphomicrobiales</taxon>
        <taxon>Phyllobacteriaceae</taxon>
        <taxon>Mesorhizobium</taxon>
    </lineage>
</organism>
<dbReference type="Pfam" id="PF01052">
    <property type="entry name" value="FliMN_C"/>
    <property type="match status" value="1"/>
</dbReference>
<evidence type="ECO:0000256" key="1">
    <source>
        <dbReference type="ARBA" id="ARBA00004117"/>
    </source>
</evidence>
<dbReference type="InterPro" id="IPR036429">
    <property type="entry name" value="SpoA-like_sf"/>
</dbReference>
<accession>A0ABV1Y884</accession>
<keyword evidence="6" id="KW-0145">Chemotaxis</keyword>
<reference evidence="12 13" key="1">
    <citation type="journal article" date="2024" name="Proc. Natl. Acad. Sci. U.S.A.">
        <title>The evolutionary genomics of adaptation to stress in wild rhizobium bacteria.</title>
        <authorList>
            <person name="Kehlet-Delgado H."/>
            <person name="Montoya A.P."/>
            <person name="Jensen K.T."/>
            <person name="Wendlandt C.E."/>
            <person name="Dexheimer C."/>
            <person name="Roberts M."/>
            <person name="Torres Martinez L."/>
            <person name="Friesen M.L."/>
            <person name="Griffitts J.S."/>
            <person name="Porter S.S."/>
        </authorList>
    </citation>
    <scope>NUCLEOTIDE SEQUENCE [LARGE SCALE GENOMIC DNA]</scope>
    <source>
        <strain evidence="12 13">M0729</strain>
    </source>
</reference>
<evidence type="ECO:0000256" key="5">
    <source>
        <dbReference type="ARBA" id="ARBA00022475"/>
    </source>
</evidence>
<gene>
    <name evidence="12" type="ORF">NKI33_00155</name>
</gene>
<keyword evidence="12" id="KW-0282">Flagellum</keyword>
<evidence type="ECO:0000256" key="3">
    <source>
        <dbReference type="ARBA" id="ARBA00011049"/>
    </source>
</evidence>
<comment type="subcellular location">
    <subcellularLocation>
        <location evidence="1">Bacterial flagellum basal body</location>
    </subcellularLocation>
    <subcellularLocation>
        <location evidence="2">Cell membrane</location>
        <topology evidence="2">Peripheral membrane protein</topology>
    </subcellularLocation>
</comment>
<evidence type="ECO:0000259" key="11">
    <source>
        <dbReference type="Pfam" id="PF01052"/>
    </source>
</evidence>
<protein>
    <recommendedName>
        <fullName evidence="4">Flagellar motor switch protein FliM</fullName>
    </recommendedName>
</protein>
<evidence type="ECO:0000256" key="10">
    <source>
        <dbReference type="ARBA" id="ARBA00025044"/>
    </source>
</evidence>
<evidence type="ECO:0000313" key="12">
    <source>
        <dbReference type="EMBL" id="MER8931379.1"/>
    </source>
</evidence>
<comment type="function">
    <text evidence="10">FliM is one of three proteins (FliG, FliN, FliM) that forms the rotor-mounted switch complex (C ring), located at the base of the basal body. This complex interacts with the CheY and CheZ chemotaxis proteins, in addition to contacting components of the motor that determine the direction of flagellar rotation.</text>
</comment>
<evidence type="ECO:0000256" key="2">
    <source>
        <dbReference type="ARBA" id="ARBA00004202"/>
    </source>
</evidence>
<keyword evidence="13" id="KW-1185">Reference proteome</keyword>
<comment type="similarity">
    <text evidence="3">Belongs to the FliM family.</text>
</comment>
<sequence length="315" mass="33164">MTSPGSPAQARSLIIERLVGDSGEADQVIDAGRAMAERAVPLLQKGLSSGLGVPVIVDLKAVEVSRVTEARSRAGDNFAMTVVGSPASSDAMTLVIDAAAIAIMVSTLFGGDPDMPVSPIERDLSPLEADVSTMVFQEVAQALNGSGQRSLELRLPAPRAMSGIEARRHVLRDGAAIRIVLGISTPVDSGSITVTMPQRIVLAGRDGIASASEADPGTSWRARFSEEVMRSTVALEATMPLARLTLGDLARLEVGQVIDFEETAQSRARLSARGQTLFVCEFGKLGQNYTVRIRHPFDAGQDFIDGLMPAGAGRA</sequence>
<feature type="domain" description="Flagellar motor switch protein FliN-like C-terminal" evidence="11">
    <location>
        <begin position="226"/>
        <end position="296"/>
    </location>
</feature>
<proteinExistence type="inferred from homology"/>
<dbReference type="RefSeq" id="WP_023778458.1">
    <property type="nucleotide sequence ID" value="NZ_JAMYMY010000001.1"/>
</dbReference>
<dbReference type="InterPro" id="IPR001543">
    <property type="entry name" value="FliN-like_C"/>
</dbReference>
<dbReference type="InterPro" id="IPR028976">
    <property type="entry name" value="CheC-like_sf"/>
</dbReference>
<evidence type="ECO:0000313" key="13">
    <source>
        <dbReference type="Proteomes" id="UP001464387"/>
    </source>
</evidence>
<keyword evidence="9" id="KW-0975">Bacterial flagellum</keyword>
<dbReference type="PANTHER" id="PTHR30034:SF6">
    <property type="entry name" value="YOP PROTEINS TRANSLOCATION PROTEIN Q"/>
    <property type="match status" value="1"/>
</dbReference>
<comment type="caution">
    <text evidence="12">The sequence shown here is derived from an EMBL/GenBank/DDBJ whole genome shotgun (WGS) entry which is preliminary data.</text>
</comment>
<dbReference type="PANTHER" id="PTHR30034">
    <property type="entry name" value="FLAGELLAR MOTOR SWITCH PROTEIN FLIM"/>
    <property type="match status" value="1"/>
</dbReference>
<evidence type="ECO:0000256" key="4">
    <source>
        <dbReference type="ARBA" id="ARBA00021898"/>
    </source>
</evidence>
<keyword evidence="7" id="KW-0283">Flagellar rotation</keyword>
<keyword evidence="12" id="KW-0969">Cilium</keyword>
<keyword evidence="12" id="KW-0966">Cell projection</keyword>
<name>A0ABV1Y884_9HYPH</name>
<evidence type="ECO:0000256" key="6">
    <source>
        <dbReference type="ARBA" id="ARBA00022500"/>
    </source>
</evidence>
<dbReference type="Gene3D" id="3.40.1550.10">
    <property type="entry name" value="CheC-like"/>
    <property type="match status" value="1"/>
</dbReference>
<keyword evidence="5" id="KW-1003">Cell membrane</keyword>
<evidence type="ECO:0000256" key="7">
    <source>
        <dbReference type="ARBA" id="ARBA00022779"/>
    </source>
</evidence>
<dbReference type="SUPFAM" id="SSF101801">
    <property type="entry name" value="Surface presentation of antigens (SPOA)"/>
    <property type="match status" value="1"/>
</dbReference>
<evidence type="ECO:0000256" key="9">
    <source>
        <dbReference type="ARBA" id="ARBA00023143"/>
    </source>
</evidence>
<dbReference type="EMBL" id="JAMYPJ010000001">
    <property type="protein sequence ID" value="MER8931379.1"/>
    <property type="molecule type" value="Genomic_DNA"/>
</dbReference>